<dbReference type="AlphaFoldDB" id="A0A6J6L5Q8"/>
<dbReference type="Pfam" id="PF00701">
    <property type="entry name" value="DHDPS"/>
    <property type="match status" value="1"/>
</dbReference>
<name>A0A6J6L5Q8_9ZZZZ</name>
<dbReference type="SUPFAM" id="SSF51569">
    <property type="entry name" value="Aldolase"/>
    <property type="match status" value="1"/>
</dbReference>
<dbReference type="Gene3D" id="3.20.20.70">
    <property type="entry name" value="Aldolase class I"/>
    <property type="match status" value="1"/>
</dbReference>
<protein>
    <submittedName>
        <fullName evidence="3">Unannotated protein</fullName>
    </submittedName>
</protein>
<dbReference type="PANTHER" id="PTHR42849:SF1">
    <property type="entry name" value="N-ACETYLNEURAMINATE LYASE"/>
    <property type="match status" value="1"/>
</dbReference>
<organism evidence="3">
    <name type="scientific">freshwater metagenome</name>
    <dbReference type="NCBI Taxonomy" id="449393"/>
    <lineage>
        <taxon>unclassified sequences</taxon>
        <taxon>metagenomes</taxon>
        <taxon>ecological metagenomes</taxon>
    </lineage>
</organism>
<dbReference type="PIRSF" id="PIRSF001365">
    <property type="entry name" value="DHDPS"/>
    <property type="match status" value="1"/>
</dbReference>
<keyword evidence="1" id="KW-0456">Lyase</keyword>
<dbReference type="SMART" id="SM01130">
    <property type="entry name" value="DHDPS"/>
    <property type="match status" value="1"/>
</dbReference>
<dbReference type="PRINTS" id="PR00146">
    <property type="entry name" value="DHPICSNTHASE"/>
</dbReference>
<dbReference type="GO" id="GO:0019262">
    <property type="term" value="P:N-acetylneuraminate catabolic process"/>
    <property type="evidence" value="ECO:0007669"/>
    <property type="project" value="TreeGrafter"/>
</dbReference>
<gene>
    <name evidence="3" type="ORF">UFOPK2237_00779</name>
</gene>
<dbReference type="InterPro" id="IPR013785">
    <property type="entry name" value="Aldolase_TIM"/>
</dbReference>
<evidence type="ECO:0000313" key="3">
    <source>
        <dbReference type="EMBL" id="CAB4655934.1"/>
    </source>
</evidence>
<dbReference type="EMBL" id="CAEZWI010000092">
    <property type="protein sequence ID" value="CAB4655934.1"/>
    <property type="molecule type" value="Genomic_DNA"/>
</dbReference>
<dbReference type="GO" id="GO:0005829">
    <property type="term" value="C:cytosol"/>
    <property type="evidence" value="ECO:0007669"/>
    <property type="project" value="TreeGrafter"/>
</dbReference>
<dbReference type="PANTHER" id="PTHR42849">
    <property type="entry name" value="N-ACETYLNEURAMINATE LYASE"/>
    <property type="match status" value="1"/>
</dbReference>
<accession>A0A6J6L5Q8</accession>
<evidence type="ECO:0000256" key="2">
    <source>
        <dbReference type="ARBA" id="ARBA00023270"/>
    </source>
</evidence>
<keyword evidence="2" id="KW-0704">Schiff base</keyword>
<dbReference type="GO" id="GO:0008747">
    <property type="term" value="F:N-acetylneuraminate lyase activity"/>
    <property type="evidence" value="ECO:0007669"/>
    <property type="project" value="TreeGrafter"/>
</dbReference>
<sequence>MTNEIRGILAAITTPFTADGSALDEAAMHAQINRLVDAGIHGVVPTGTTGEFMTLTPQEYRRVFEVVNEVAAGRCHVFAGVGSTSTAEAISLAKHAEKSGSTGVMLLPPFYAAPNFAELQVFMRSVAESISIPVMYYNIPSSTGVTLNAEQIAQLGDIPGVKYLKDTSGDAVTMADLLANRSDKIKAFNGWDTLTFFGLASGAEASVWGTATVIPELAVALYNALAVDNDLAKGRELWKKIWPICDFLESVNYYAGIKAGCELIGASVGPVRPPGLPLSAEQKAHFAKLLNAAGVKTV</sequence>
<dbReference type="InterPro" id="IPR002220">
    <property type="entry name" value="DapA-like"/>
</dbReference>
<proteinExistence type="predicted"/>
<evidence type="ECO:0000256" key="1">
    <source>
        <dbReference type="ARBA" id="ARBA00023239"/>
    </source>
</evidence>
<dbReference type="PROSITE" id="PS00665">
    <property type="entry name" value="DHDPS_1"/>
    <property type="match status" value="1"/>
</dbReference>
<dbReference type="CDD" id="cd00408">
    <property type="entry name" value="DHDPS-like"/>
    <property type="match status" value="1"/>
</dbReference>
<reference evidence="3" key="1">
    <citation type="submission" date="2020-05" db="EMBL/GenBank/DDBJ databases">
        <authorList>
            <person name="Chiriac C."/>
            <person name="Salcher M."/>
            <person name="Ghai R."/>
            <person name="Kavagutti S V."/>
        </authorList>
    </citation>
    <scope>NUCLEOTIDE SEQUENCE</scope>
</reference>
<dbReference type="InterPro" id="IPR020624">
    <property type="entry name" value="Schiff_base-form_aldolases_CS"/>
</dbReference>